<comment type="similarity">
    <text evidence="1">Belongs to the mTERF family.</text>
</comment>
<dbReference type="GO" id="GO:0005739">
    <property type="term" value="C:mitochondrion"/>
    <property type="evidence" value="ECO:0007669"/>
    <property type="project" value="TreeGrafter"/>
</dbReference>
<dbReference type="GO" id="GO:0006390">
    <property type="term" value="P:mitochondrial transcription"/>
    <property type="evidence" value="ECO:0007669"/>
    <property type="project" value="TreeGrafter"/>
</dbReference>
<dbReference type="OrthoDB" id="637682at2759"/>
<accession>A0A4Y2WYW7</accession>
<protein>
    <submittedName>
        <fullName evidence="3">Transcription termination factor 3, mitochondrial</fullName>
    </submittedName>
</protein>
<evidence type="ECO:0000313" key="3">
    <source>
        <dbReference type="EMBL" id="GBO41107.1"/>
    </source>
</evidence>
<dbReference type="InterPro" id="IPR038538">
    <property type="entry name" value="MTERF_sf"/>
</dbReference>
<dbReference type="EMBL" id="BGPR01066591">
    <property type="protein sequence ID" value="GBO41107.1"/>
    <property type="molecule type" value="Genomic_DNA"/>
</dbReference>
<sequence length="301" mass="34810">MLKILMKQCSNCRFLSTTIYRLNESIPKLDVLTNSKHASQKLTDLSDDTAVSKPPVYAEPFTELQTEETQNMPSEIGEFVDSLGPPLPISFNLAAYVNHSESLKNLVRLGVDLSEIEKKPERAKFVLNLDFEKDIKHHIQFLHDNGVSADDMGRFFTKNIFIFKERIEDLEVRINYLKSKKFTSDAIARIIANNPYFLSLDTKQVDNRLGFLQKQFSLTGNEVRYLVAKCPKLVTHNMDKFRNSIKVINLYFHLLPVMFLKLVNDCIQHFKILQPEDERIEKPKTLGKFNFSDPNLYNDKS</sequence>
<dbReference type="GO" id="GO:0061668">
    <property type="term" value="P:mitochondrial ribosome assembly"/>
    <property type="evidence" value="ECO:0007669"/>
    <property type="project" value="TreeGrafter"/>
</dbReference>
<reference evidence="3 4" key="1">
    <citation type="journal article" date="2019" name="Sci. Rep.">
        <title>Orb-weaving spider Araneus ventricosus genome elucidates the spidroin gene catalogue.</title>
        <authorList>
            <person name="Kono N."/>
            <person name="Nakamura H."/>
            <person name="Ohtoshi R."/>
            <person name="Moran D.A.P."/>
            <person name="Shinohara A."/>
            <person name="Yoshida Y."/>
            <person name="Fujiwara M."/>
            <person name="Mori M."/>
            <person name="Tomita M."/>
            <person name="Arakawa K."/>
        </authorList>
    </citation>
    <scope>NUCLEOTIDE SEQUENCE [LARGE SCALE GENOMIC DNA]</scope>
</reference>
<dbReference type="AlphaFoldDB" id="A0A4Y2WYW7"/>
<dbReference type="PANTHER" id="PTHR13068:SF112">
    <property type="entry name" value="TRANSCRIPTION TERMINATION FACTOR 3, MITOCHONDRIAL"/>
    <property type="match status" value="1"/>
</dbReference>
<name>A0A4Y2WYW7_ARAVE</name>
<gene>
    <name evidence="3" type="primary">mTerf3_0</name>
    <name evidence="3" type="ORF">AVEN_121941_1</name>
</gene>
<evidence type="ECO:0000313" key="4">
    <source>
        <dbReference type="Proteomes" id="UP000499080"/>
    </source>
</evidence>
<comment type="caution">
    <text evidence="3">The sequence shown here is derived from an EMBL/GenBank/DDBJ whole genome shotgun (WGS) entry which is preliminary data.</text>
</comment>
<dbReference type="Proteomes" id="UP000499080">
    <property type="component" value="Unassembled WGS sequence"/>
</dbReference>
<evidence type="ECO:0000256" key="1">
    <source>
        <dbReference type="ARBA" id="ARBA00007692"/>
    </source>
</evidence>
<dbReference type="InterPro" id="IPR003690">
    <property type="entry name" value="MTERF"/>
</dbReference>
<dbReference type="SMART" id="SM00733">
    <property type="entry name" value="Mterf"/>
    <property type="match status" value="4"/>
</dbReference>
<dbReference type="Pfam" id="PF02536">
    <property type="entry name" value="mTERF"/>
    <property type="match status" value="1"/>
</dbReference>
<dbReference type="GO" id="GO:0003676">
    <property type="term" value="F:nucleic acid binding"/>
    <property type="evidence" value="ECO:0007669"/>
    <property type="project" value="InterPro"/>
</dbReference>
<proteinExistence type="inferred from homology"/>
<organism evidence="3 4">
    <name type="scientific">Araneus ventricosus</name>
    <name type="common">Orbweaver spider</name>
    <name type="synonym">Epeira ventricosa</name>
    <dbReference type="NCBI Taxonomy" id="182803"/>
    <lineage>
        <taxon>Eukaryota</taxon>
        <taxon>Metazoa</taxon>
        <taxon>Ecdysozoa</taxon>
        <taxon>Arthropoda</taxon>
        <taxon>Chelicerata</taxon>
        <taxon>Arachnida</taxon>
        <taxon>Araneae</taxon>
        <taxon>Araneomorphae</taxon>
        <taxon>Entelegynae</taxon>
        <taxon>Araneoidea</taxon>
        <taxon>Araneidae</taxon>
        <taxon>Araneus</taxon>
    </lineage>
</organism>
<keyword evidence="4" id="KW-1185">Reference proteome</keyword>
<dbReference type="Gene3D" id="1.25.70.10">
    <property type="entry name" value="Transcription termination factor 3, mitochondrial"/>
    <property type="match status" value="1"/>
</dbReference>
<keyword evidence="2" id="KW-0809">Transit peptide</keyword>
<dbReference type="PANTHER" id="PTHR13068">
    <property type="entry name" value="CGI-12 PROTEIN-RELATED"/>
    <property type="match status" value="1"/>
</dbReference>
<evidence type="ECO:0000256" key="2">
    <source>
        <dbReference type="ARBA" id="ARBA00022946"/>
    </source>
</evidence>